<dbReference type="EMBL" id="QGNA01000004">
    <property type="protein sequence ID" value="PWS35638.1"/>
    <property type="molecule type" value="Genomic_DNA"/>
</dbReference>
<dbReference type="GO" id="GO:0050660">
    <property type="term" value="F:flavin adenine dinucleotide binding"/>
    <property type="evidence" value="ECO:0007669"/>
    <property type="project" value="TreeGrafter"/>
</dbReference>
<protein>
    <submittedName>
        <fullName evidence="2">Pyridine nucleotide-disulfide oxidoreductase</fullName>
    </submittedName>
</protein>
<dbReference type="GO" id="GO:0004497">
    <property type="term" value="F:monooxygenase activity"/>
    <property type="evidence" value="ECO:0007669"/>
    <property type="project" value="TreeGrafter"/>
</dbReference>
<dbReference type="InterPro" id="IPR050982">
    <property type="entry name" value="Auxin_biosynth/cation_transpt"/>
</dbReference>
<dbReference type="OrthoDB" id="9773233at2"/>
<dbReference type="RefSeq" id="WP_109872004.1">
    <property type="nucleotide sequence ID" value="NZ_QGNA01000004.1"/>
</dbReference>
<accession>A0A317FDJ8</accession>
<dbReference type="SUPFAM" id="SSF51905">
    <property type="entry name" value="FAD/NAD(P)-binding domain"/>
    <property type="match status" value="1"/>
</dbReference>
<organism evidence="2 3">
    <name type="scientific">Falsiroseomonas bella</name>
    <dbReference type="NCBI Taxonomy" id="2184016"/>
    <lineage>
        <taxon>Bacteria</taxon>
        <taxon>Pseudomonadati</taxon>
        <taxon>Pseudomonadota</taxon>
        <taxon>Alphaproteobacteria</taxon>
        <taxon>Acetobacterales</taxon>
        <taxon>Roseomonadaceae</taxon>
        <taxon>Falsiroseomonas</taxon>
    </lineage>
</organism>
<proteinExistence type="predicted"/>
<dbReference type="PRINTS" id="PR00411">
    <property type="entry name" value="PNDRDTASEI"/>
</dbReference>
<reference evidence="3" key="1">
    <citation type="submission" date="2018-05" db="EMBL/GenBank/DDBJ databases">
        <authorList>
            <person name="Du Z."/>
            <person name="Wang X."/>
        </authorList>
    </citation>
    <scope>NUCLEOTIDE SEQUENCE [LARGE SCALE GENOMIC DNA]</scope>
    <source>
        <strain evidence="3">CQN31</strain>
    </source>
</reference>
<keyword evidence="1" id="KW-0560">Oxidoreductase</keyword>
<dbReference type="InterPro" id="IPR036188">
    <property type="entry name" value="FAD/NAD-bd_sf"/>
</dbReference>
<dbReference type="PANTHER" id="PTHR43539">
    <property type="entry name" value="FLAVIN-BINDING MONOOXYGENASE-LIKE PROTEIN (AFU_ORTHOLOGUE AFUA_4G09220)"/>
    <property type="match status" value="1"/>
</dbReference>
<dbReference type="AlphaFoldDB" id="A0A317FDJ8"/>
<evidence type="ECO:0000256" key="1">
    <source>
        <dbReference type="ARBA" id="ARBA00023002"/>
    </source>
</evidence>
<comment type="caution">
    <text evidence="2">The sequence shown here is derived from an EMBL/GenBank/DDBJ whole genome shotgun (WGS) entry which is preliminary data.</text>
</comment>
<name>A0A317FDJ8_9PROT</name>
<dbReference type="Proteomes" id="UP000245765">
    <property type="component" value="Unassembled WGS sequence"/>
</dbReference>
<evidence type="ECO:0000313" key="2">
    <source>
        <dbReference type="EMBL" id="PWS35638.1"/>
    </source>
</evidence>
<evidence type="ECO:0000313" key="3">
    <source>
        <dbReference type="Proteomes" id="UP000245765"/>
    </source>
</evidence>
<gene>
    <name evidence="2" type="ORF">DFH01_18775</name>
</gene>
<keyword evidence="3" id="KW-1185">Reference proteome</keyword>
<sequence length="416" mass="44881">MRSTDAVVIGAGQAGLAISHEFTRLGIAHVVLERGRVAERWRSERWESLRLLTPNWMNGLPGQPYAGPDPDGFMTMPEVIGFLDAYAASAPVETETKVRALRSLGGAYLLETSRGTWRARVVVVATGHCGLPAVPRFAASLPPAIRQLTPSSYRNPGQLPEGGVLVVGAGASALQIAEEIAAAGRKVILSAGRHTRLPRRYRGRDIWWWMHRAGVPEDRAEDQADLARARAQPSLQLVGSTPPRDIDLGTLREMGVRVVGRMRGAAGRLAQFCDDLAENVAGAQKPLHSLLARIDPVADALDAPREDWPVPLAGFGPAPERLDLRTERIGGVVWATGYRRDNTWLRIPGLLDEAGEVRHRGGVTAAPGLYLLGLRFLRRRSSNFIGGVGADAAAIAQQAAGHLAQHAFRESGRRAA</sequence>
<dbReference type="Gene3D" id="3.50.50.60">
    <property type="entry name" value="FAD/NAD(P)-binding domain"/>
    <property type="match status" value="2"/>
</dbReference>
<dbReference type="Pfam" id="PF13738">
    <property type="entry name" value="Pyr_redox_3"/>
    <property type="match status" value="1"/>
</dbReference>
<dbReference type="PANTHER" id="PTHR43539:SF78">
    <property type="entry name" value="FLAVIN-CONTAINING MONOOXYGENASE"/>
    <property type="match status" value="1"/>
</dbReference>